<dbReference type="Proteomes" id="UP000234681">
    <property type="component" value="Chromosome 1"/>
</dbReference>
<organism evidence="1 2">
    <name type="scientific">Rattus norvegicus</name>
    <name type="common">Rat</name>
    <dbReference type="NCBI Taxonomy" id="10116"/>
    <lineage>
        <taxon>Eukaryota</taxon>
        <taxon>Metazoa</taxon>
        <taxon>Chordata</taxon>
        <taxon>Craniata</taxon>
        <taxon>Vertebrata</taxon>
        <taxon>Euteleostomi</taxon>
        <taxon>Mammalia</taxon>
        <taxon>Eutheria</taxon>
        <taxon>Euarchontoglires</taxon>
        <taxon>Glires</taxon>
        <taxon>Rodentia</taxon>
        <taxon>Myomorpha</taxon>
        <taxon>Muroidea</taxon>
        <taxon>Muridae</taxon>
        <taxon>Murinae</taxon>
        <taxon>Rattus</taxon>
    </lineage>
</organism>
<feature type="non-terminal residue" evidence="1">
    <location>
        <position position="32"/>
    </location>
</feature>
<gene>
    <name evidence="1" type="ORF">rCG_48165</name>
</gene>
<reference evidence="2" key="1">
    <citation type="submission" date="2005-09" db="EMBL/GenBank/DDBJ databases">
        <authorList>
            <person name="Mural R.J."/>
            <person name="Li P.W."/>
            <person name="Adams M.D."/>
            <person name="Amanatides P.G."/>
            <person name="Baden-Tillson H."/>
            <person name="Barnstead M."/>
            <person name="Chin S.H."/>
            <person name="Dew I."/>
            <person name="Evans C.A."/>
            <person name="Ferriera S."/>
            <person name="Flanigan M."/>
            <person name="Fosler C."/>
            <person name="Glodek A."/>
            <person name="Gu Z."/>
            <person name="Holt R.A."/>
            <person name="Jennings D."/>
            <person name="Kraft C.L."/>
            <person name="Lu F."/>
            <person name="Nguyen T."/>
            <person name="Nusskern D.R."/>
            <person name="Pfannkoch C.M."/>
            <person name="Sitter C."/>
            <person name="Sutton G.G."/>
            <person name="Venter J.C."/>
            <person name="Wang Z."/>
            <person name="Woodage T."/>
            <person name="Zheng X.H."/>
            <person name="Zhong F."/>
        </authorList>
    </citation>
    <scope>NUCLEOTIDE SEQUENCE [LARGE SCALE GENOMIC DNA]</scope>
    <source>
        <strain>BN</strain>
        <strain evidence="2">Sprague-Dawley</strain>
    </source>
</reference>
<accession>A6HZZ0</accession>
<evidence type="ECO:0000313" key="2">
    <source>
        <dbReference type="Proteomes" id="UP000234681"/>
    </source>
</evidence>
<evidence type="ECO:0000313" key="1">
    <source>
        <dbReference type="EMBL" id="EDM12771.1"/>
    </source>
</evidence>
<proteinExistence type="predicted"/>
<name>A6HZZ0_RAT</name>
<protein>
    <submittedName>
        <fullName evidence="1">RCG48165</fullName>
    </submittedName>
</protein>
<dbReference type="AlphaFoldDB" id="A6HZZ0"/>
<dbReference type="EMBL" id="CH473953">
    <property type="protein sequence ID" value="EDM12771.1"/>
    <property type="molecule type" value="Genomic_DNA"/>
</dbReference>
<sequence>MQRSCLCQWQVRTNPSACRLLGLCSSVTSSQL</sequence>